<dbReference type="EMBL" id="QTJU01000013">
    <property type="protein sequence ID" value="RFM25888.1"/>
    <property type="molecule type" value="Genomic_DNA"/>
</dbReference>
<dbReference type="GO" id="GO:0005886">
    <property type="term" value="C:plasma membrane"/>
    <property type="evidence" value="ECO:0007669"/>
    <property type="project" value="UniProtKB-SubCell"/>
</dbReference>
<sequence>MLKNHLKIAWRNLMKYKFISFINLFGLTIGLTCCLLIATYIIHELSYDKYNTNASRIYRVTRSFTTTEGNISLHLGTVAPPIGPLLKHDFPDVEQQTTLLGMGTAPLRYEDKKFNESNVCFADENLSKVFTMHMVTGNIKSLAEPFSALLTEAQAQKYFGNTNPMNKMIRLSNQVNFKVAGIYKAFPSNAHMHPDILLSFASLNDSTLYGAKNLQTNWFNNSFFTYLLLPENYPVKQMEARFPAFLDAHAPRSSTGMMPSKISKLYLQPLTSIHLTSHLDSEAEENGDIKRVYIFSVIALFILLIACINYMNLSTARSTLRAKEIGIRKVVGASKKELLLQFLSESVLICWMSLLLACILLKLGMPWLSKISGTDLSIGMLLKWQVLVPVLLTPFIVGVLAGLYPALFMAAFQPVKTLKGLFKAGSKSISFRQVLVVAQFAISIILIITTLVVYSQLRYMEKKSLGFDKSQVVTIPWNIAIGNRFEAMRNDLLQQQSIKDVCRASRIPSGRLLDNSNAATVGDSIRPVNLELKYVVADYHFIPTFGITMAAGRNFSRDYGTDSTAFIVNESAAQMIGWKTPEKAIGQRFKYGSTIGTIVGVMHDFNFESLHQKIQPLILIPTDGTAQPFNRIAIKVTGASSATAIAQIQSVWKHYLPDEPFDYNFLDERFSQLYEAERRQQTIFTLFSCIAIFIASLGLLGLSAFTITQRIKEIGVRKVLGADTGSIVLMLSKDFLKLVAIAAVVAFPVAWYAMYQWLQAFAYRIGMPWYVFIIAGVLAGLVALVTVGVQAAKAAMNNPVKSLRSE</sequence>
<evidence type="ECO:0000256" key="3">
    <source>
        <dbReference type="ARBA" id="ARBA00022692"/>
    </source>
</evidence>
<comment type="subcellular location">
    <subcellularLocation>
        <location evidence="1">Cell membrane</location>
        <topology evidence="1">Multi-pass membrane protein</topology>
    </subcellularLocation>
</comment>
<evidence type="ECO:0000313" key="9">
    <source>
        <dbReference type="EMBL" id="RFM25888.1"/>
    </source>
</evidence>
<gene>
    <name evidence="9" type="ORF">DXN05_22460</name>
</gene>
<organism evidence="9 10">
    <name type="scientific">Deminuibacter soli</name>
    <dbReference type="NCBI Taxonomy" id="2291815"/>
    <lineage>
        <taxon>Bacteria</taxon>
        <taxon>Pseudomonadati</taxon>
        <taxon>Bacteroidota</taxon>
        <taxon>Chitinophagia</taxon>
        <taxon>Chitinophagales</taxon>
        <taxon>Chitinophagaceae</taxon>
        <taxon>Deminuibacter</taxon>
    </lineage>
</organism>
<feature type="transmembrane region" description="Helical" evidence="6">
    <location>
        <begin position="433"/>
        <end position="454"/>
    </location>
</feature>
<evidence type="ECO:0000259" key="8">
    <source>
        <dbReference type="Pfam" id="PF12704"/>
    </source>
</evidence>
<feature type="domain" description="MacB-like periplasmic core" evidence="8">
    <location>
        <begin position="20"/>
        <end position="238"/>
    </location>
</feature>
<dbReference type="AlphaFoldDB" id="A0A3E1NDP2"/>
<evidence type="ECO:0000256" key="1">
    <source>
        <dbReference type="ARBA" id="ARBA00004651"/>
    </source>
</evidence>
<dbReference type="Pfam" id="PF12704">
    <property type="entry name" value="MacB_PCD"/>
    <property type="match status" value="2"/>
</dbReference>
<keyword evidence="3 6" id="KW-0812">Transmembrane</keyword>
<feature type="transmembrane region" description="Helical" evidence="6">
    <location>
        <begin position="292"/>
        <end position="313"/>
    </location>
</feature>
<keyword evidence="2" id="KW-1003">Cell membrane</keyword>
<evidence type="ECO:0000256" key="4">
    <source>
        <dbReference type="ARBA" id="ARBA00022989"/>
    </source>
</evidence>
<dbReference type="InterPro" id="IPR025857">
    <property type="entry name" value="MacB_PCD"/>
</dbReference>
<dbReference type="GO" id="GO:0022857">
    <property type="term" value="F:transmembrane transporter activity"/>
    <property type="evidence" value="ECO:0007669"/>
    <property type="project" value="TreeGrafter"/>
</dbReference>
<dbReference type="InterPro" id="IPR003838">
    <property type="entry name" value="ABC3_permease_C"/>
</dbReference>
<dbReference type="PANTHER" id="PTHR30572:SF18">
    <property type="entry name" value="ABC-TYPE MACROLIDE FAMILY EXPORT SYSTEM PERMEASE COMPONENT 2"/>
    <property type="match status" value="1"/>
</dbReference>
<comment type="caution">
    <text evidence="9">The sequence shown here is derived from an EMBL/GenBank/DDBJ whole genome shotgun (WGS) entry which is preliminary data.</text>
</comment>
<name>A0A3E1NDP2_9BACT</name>
<evidence type="ECO:0000256" key="5">
    <source>
        <dbReference type="ARBA" id="ARBA00023136"/>
    </source>
</evidence>
<keyword evidence="10" id="KW-1185">Reference proteome</keyword>
<feature type="transmembrane region" description="Helical" evidence="6">
    <location>
        <begin position="338"/>
        <end position="364"/>
    </location>
</feature>
<evidence type="ECO:0000256" key="6">
    <source>
        <dbReference type="SAM" id="Phobius"/>
    </source>
</evidence>
<evidence type="ECO:0000256" key="2">
    <source>
        <dbReference type="ARBA" id="ARBA00022475"/>
    </source>
</evidence>
<evidence type="ECO:0000313" key="10">
    <source>
        <dbReference type="Proteomes" id="UP000261284"/>
    </source>
</evidence>
<feature type="transmembrane region" description="Helical" evidence="6">
    <location>
        <begin position="384"/>
        <end position="412"/>
    </location>
</feature>
<dbReference type="PANTHER" id="PTHR30572">
    <property type="entry name" value="MEMBRANE COMPONENT OF TRANSPORTER-RELATED"/>
    <property type="match status" value="1"/>
</dbReference>
<feature type="domain" description="MacB-like periplasmic core" evidence="8">
    <location>
        <begin position="441"/>
        <end position="650"/>
    </location>
</feature>
<keyword evidence="5 6" id="KW-0472">Membrane</keyword>
<protein>
    <submittedName>
        <fullName evidence="9">ABC transporter permease</fullName>
    </submittedName>
</protein>
<dbReference type="Pfam" id="PF02687">
    <property type="entry name" value="FtsX"/>
    <property type="match status" value="2"/>
</dbReference>
<dbReference type="RefSeq" id="WP_116849553.1">
    <property type="nucleotide sequence ID" value="NZ_QTJU01000013.1"/>
</dbReference>
<dbReference type="Proteomes" id="UP000261284">
    <property type="component" value="Unassembled WGS sequence"/>
</dbReference>
<feature type="domain" description="ABC3 transporter permease C-terminal" evidence="7">
    <location>
        <begin position="297"/>
        <end position="412"/>
    </location>
</feature>
<evidence type="ECO:0000259" key="7">
    <source>
        <dbReference type="Pfam" id="PF02687"/>
    </source>
</evidence>
<dbReference type="OrthoDB" id="5933722at2"/>
<accession>A0A3E1NDP2</accession>
<feature type="transmembrane region" description="Helical" evidence="6">
    <location>
        <begin position="21"/>
        <end position="42"/>
    </location>
</feature>
<keyword evidence="4 6" id="KW-1133">Transmembrane helix</keyword>
<feature type="transmembrane region" description="Helical" evidence="6">
    <location>
        <begin position="683"/>
        <end position="708"/>
    </location>
</feature>
<feature type="domain" description="ABC3 transporter permease C-terminal" evidence="7">
    <location>
        <begin position="686"/>
        <end position="795"/>
    </location>
</feature>
<feature type="transmembrane region" description="Helical" evidence="6">
    <location>
        <begin position="735"/>
        <end position="755"/>
    </location>
</feature>
<proteinExistence type="predicted"/>
<dbReference type="InterPro" id="IPR050250">
    <property type="entry name" value="Macrolide_Exporter_MacB"/>
</dbReference>
<feature type="transmembrane region" description="Helical" evidence="6">
    <location>
        <begin position="767"/>
        <end position="789"/>
    </location>
</feature>
<reference evidence="9 10" key="1">
    <citation type="submission" date="2018-08" db="EMBL/GenBank/DDBJ databases">
        <title>Chitinophagaceae sp. K23C18032701, a novel bacterium isolated from forest soil.</title>
        <authorList>
            <person name="Wang C."/>
        </authorList>
    </citation>
    <scope>NUCLEOTIDE SEQUENCE [LARGE SCALE GENOMIC DNA]</scope>
    <source>
        <strain evidence="9 10">K23C18032701</strain>
    </source>
</reference>